<dbReference type="Pfam" id="PF00107">
    <property type="entry name" value="ADH_zinc_N"/>
    <property type="match status" value="1"/>
</dbReference>
<proteinExistence type="predicted"/>
<dbReference type="Proteomes" id="UP000633136">
    <property type="component" value="Unassembled WGS sequence"/>
</dbReference>
<evidence type="ECO:0000313" key="5">
    <source>
        <dbReference type="Proteomes" id="UP000633136"/>
    </source>
</evidence>
<dbReference type="InterPro" id="IPR020843">
    <property type="entry name" value="ER"/>
</dbReference>
<keyword evidence="5" id="KW-1185">Reference proteome</keyword>
<dbReference type="Gene3D" id="3.40.50.720">
    <property type="entry name" value="NAD(P)-binding Rossmann-like Domain"/>
    <property type="match status" value="1"/>
</dbReference>
<dbReference type="GO" id="GO:0016651">
    <property type="term" value="F:oxidoreductase activity, acting on NAD(P)H"/>
    <property type="evidence" value="ECO:0007669"/>
    <property type="project" value="TreeGrafter"/>
</dbReference>
<feature type="domain" description="Enoyl reductase (ER)" evidence="3">
    <location>
        <begin position="10"/>
        <end position="326"/>
    </location>
</feature>
<dbReference type="SUPFAM" id="SSF51735">
    <property type="entry name" value="NAD(P)-binding Rossmann-fold domains"/>
    <property type="match status" value="1"/>
</dbReference>
<evidence type="ECO:0000256" key="2">
    <source>
        <dbReference type="ARBA" id="ARBA00023002"/>
    </source>
</evidence>
<dbReference type="PANTHER" id="PTHR48106">
    <property type="entry name" value="QUINONE OXIDOREDUCTASE PIG3-RELATED"/>
    <property type="match status" value="1"/>
</dbReference>
<dbReference type="Gene3D" id="3.90.180.10">
    <property type="entry name" value="Medium-chain alcohol dehydrogenases, catalytic domain"/>
    <property type="match status" value="1"/>
</dbReference>
<dbReference type="InterPro" id="IPR036291">
    <property type="entry name" value="NAD(P)-bd_dom_sf"/>
</dbReference>
<gene>
    <name evidence="4" type="ORF">GCM10011401_17330</name>
</gene>
<keyword evidence="2" id="KW-0560">Oxidoreductase</keyword>
<organism evidence="4 5">
    <name type="scientific">Nesterenkonia cremea</name>
    <dbReference type="NCBI Taxonomy" id="1882340"/>
    <lineage>
        <taxon>Bacteria</taxon>
        <taxon>Bacillati</taxon>
        <taxon>Actinomycetota</taxon>
        <taxon>Actinomycetes</taxon>
        <taxon>Micrococcales</taxon>
        <taxon>Micrococcaceae</taxon>
        <taxon>Nesterenkonia</taxon>
    </lineage>
</organism>
<accession>A0A917AS03</accession>
<evidence type="ECO:0000256" key="1">
    <source>
        <dbReference type="ARBA" id="ARBA00022857"/>
    </source>
</evidence>
<dbReference type="InterPro" id="IPR011032">
    <property type="entry name" value="GroES-like_sf"/>
</dbReference>
<dbReference type="SUPFAM" id="SSF50129">
    <property type="entry name" value="GroES-like"/>
    <property type="match status" value="1"/>
</dbReference>
<dbReference type="RefSeq" id="WP_188684757.1">
    <property type="nucleotide sequence ID" value="NZ_BMIS01000007.1"/>
</dbReference>
<dbReference type="InterPro" id="IPR013149">
    <property type="entry name" value="ADH-like_C"/>
</dbReference>
<protein>
    <submittedName>
        <fullName evidence="4">NAD(P)H quinone oxidoreductase</fullName>
    </submittedName>
</protein>
<evidence type="ECO:0000259" key="3">
    <source>
        <dbReference type="SMART" id="SM00829"/>
    </source>
</evidence>
<keyword evidence="1" id="KW-0521">NADP</keyword>
<comment type="caution">
    <text evidence="4">The sequence shown here is derived from an EMBL/GenBank/DDBJ whole genome shotgun (WGS) entry which is preliminary data.</text>
</comment>
<dbReference type="AlphaFoldDB" id="A0A917AS03"/>
<dbReference type="PANTHER" id="PTHR48106:SF8">
    <property type="entry name" value="OS02G0805600 PROTEIN"/>
    <property type="match status" value="1"/>
</dbReference>
<name>A0A917AS03_9MICC</name>
<reference evidence="4" key="2">
    <citation type="submission" date="2020-09" db="EMBL/GenBank/DDBJ databases">
        <authorList>
            <person name="Sun Q."/>
            <person name="Zhou Y."/>
        </authorList>
    </citation>
    <scope>NUCLEOTIDE SEQUENCE</scope>
    <source>
        <strain evidence="4">CGMCC 1.15388</strain>
    </source>
</reference>
<reference evidence="4" key="1">
    <citation type="journal article" date="2014" name="Int. J. Syst. Evol. Microbiol.">
        <title>Complete genome sequence of Corynebacterium casei LMG S-19264T (=DSM 44701T), isolated from a smear-ripened cheese.</title>
        <authorList>
            <consortium name="US DOE Joint Genome Institute (JGI-PGF)"/>
            <person name="Walter F."/>
            <person name="Albersmeier A."/>
            <person name="Kalinowski J."/>
            <person name="Ruckert C."/>
        </authorList>
    </citation>
    <scope>NUCLEOTIDE SEQUENCE</scope>
    <source>
        <strain evidence="4">CGMCC 1.15388</strain>
    </source>
</reference>
<dbReference type="GO" id="GO:0070402">
    <property type="term" value="F:NADPH binding"/>
    <property type="evidence" value="ECO:0007669"/>
    <property type="project" value="TreeGrafter"/>
</dbReference>
<dbReference type="Pfam" id="PF08240">
    <property type="entry name" value="ADH_N"/>
    <property type="match status" value="1"/>
</dbReference>
<dbReference type="InterPro" id="IPR013154">
    <property type="entry name" value="ADH-like_N"/>
</dbReference>
<sequence length="330" mass="34515">MRAVHYAEAGDPEVLRIVEIEDPVPAAGEVLIEVAAAGLNRADVMQRLGVYPPPKGVTEIPGLEVAGTVVAAGEGSEESVRDLIGTDVVALLAGGGYAEKVAVDARQVLPVPQGVSLTDAAGLIEVAATVHSNLREEANVTAEDTVLIHGGTGGIGSFALQYLRHLGATTIATVGSPEKAELAAQLGADHVIDYRAEDVKDRVREITEGRGVDVILDVVGANYLETNLKSLAVDGRMVVIGLQGGRKAELDLGLMLGKRLRIIATTLRSRSSAAKGEIVRGVGEEIWPLIASGVISVQTDSVFALDEARQAHEHFDSGAHTGKVLLELSR</sequence>
<evidence type="ECO:0000313" key="4">
    <source>
        <dbReference type="EMBL" id="GGE70646.1"/>
    </source>
</evidence>
<dbReference type="InterPro" id="IPR014189">
    <property type="entry name" value="Quinone_OxRdtase_PIG3"/>
</dbReference>
<dbReference type="NCBIfam" id="TIGR02824">
    <property type="entry name" value="quinone_pig3"/>
    <property type="match status" value="1"/>
</dbReference>
<dbReference type="SMART" id="SM00829">
    <property type="entry name" value="PKS_ER"/>
    <property type="match status" value="1"/>
</dbReference>
<dbReference type="CDD" id="cd05276">
    <property type="entry name" value="p53_inducible_oxidoreductase"/>
    <property type="match status" value="1"/>
</dbReference>
<dbReference type="EMBL" id="BMIS01000007">
    <property type="protein sequence ID" value="GGE70646.1"/>
    <property type="molecule type" value="Genomic_DNA"/>
</dbReference>